<comment type="catalytic activity">
    <reaction evidence="14">
        <text>[GlcNAc-(1-&gt;4)-Mur2Ac(oyl-L-Ala-gamma-D-Glu-L-Lys-D-Ala-D-Ala)](n)-di-trans,octa-cis-undecaprenyl diphosphate + beta-D-GlcNAc-(1-&gt;4)-Mur2Ac(oyl-L-Ala-gamma-D-Glu-L-Lys-D-Ala-D-Ala)-di-trans,octa-cis-undecaprenyl diphosphate = [GlcNAc-(1-&gt;4)-Mur2Ac(oyl-L-Ala-gamma-D-Glu-L-Lys-D-Ala-D-Ala)](n+1)-di-trans,octa-cis-undecaprenyl diphosphate + di-trans,octa-cis-undecaprenyl diphosphate + H(+)</text>
        <dbReference type="Rhea" id="RHEA:23708"/>
        <dbReference type="Rhea" id="RHEA-COMP:9602"/>
        <dbReference type="Rhea" id="RHEA-COMP:9603"/>
        <dbReference type="ChEBI" id="CHEBI:15378"/>
        <dbReference type="ChEBI" id="CHEBI:58405"/>
        <dbReference type="ChEBI" id="CHEBI:60033"/>
        <dbReference type="ChEBI" id="CHEBI:78435"/>
        <dbReference type="EC" id="2.4.99.28"/>
    </reaction>
</comment>
<name>A0A917RX98_9BACL</name>
<dbReference type="GO" id="GO:0008658">
    <property type="term" value="F:penicillin binding"/>
    <property type="evidence" value="ECO:0007669"/>
    <property type="project" value="InterPro"/>
</dbReference>
<evidence type="ECO:0000313" key="20">
    <source>
        <dbReference type="Proteomes" id="UP000654670"/>
    </source>
</evidence>
<organism evidence="19 20">
    <name type="scientific">Sporolactobacillus putidus</name>
    <dbReference type="NCBI Taxonomy" id="492735"/>
    <lineage>
        <taxon>Bacteria</taxon>
        <taxon>Bacillati</taxon>
        <taxon>Bacillota</taxon>
        <taxon>Bacilli</taxon>
        <taxon>Bacillales</taxon>
        <taxon>Sporolactobacillaceae</taxon>
        <taxon>Sporolactobacillus</taxon>
    </lineage>
</organism>
<evidence type="ECO:0000256" key="11">
    <source>
        <dbReference type="ARBA" id="ARBA00023268"/>
    </source>
</evidence>
<keyword evidence="20" id="KW-1185">Reference proteome</keyword>
<evidence type="ECO:0000256" key="10">
    <source>
        <dbReference type="ARBA" id="ARBA00023136"/>
    </source>
</evidence>
<proteinExistence type="predicted"/>
<feature type="domain" description="Glycosyl transferase family 51" evidence="18">
    <location>
        <begin position="98"/>
        <end position="281"/>
    </location>
</feature>
<keyword evidence="2" id="KW-1003">Cell membrane</keyword>
<comment type="caution">
    <text evidence="19">The sequence shown here is derived from an EMBL/GenBank/DDBJ whole genome shotgun (WGS) entry which is preliminary data.</text>
</comment>
<dbReference type="Pfam" id="PF00905">
    <property type="entry name" value="Transpeptidase"/>
    <property type="match status" value="1"/>
</dbReference>
<evidence type="ECO:0000256" key="15">
    <source>
        <dbReference type="SAM" id="MobiDB-lite"/>
    </source>
</evidence>
<dbReference type="GO" id="GO:0008955">
    <property type="term" value="F:peptidoglycan glycosyltransferase activity"/>
    <property type="evidence" value="ECO:0007669"/>
    <property type="project" value="UniProtKB-EC"/>
</dbReference>
<dbReference type="GO" id="GO:0008360">
    <property type="term" value="P:regulation of cell shape"/>
    <property type="evidence" value="ECO:0007669"/>
    <property type="project" value="UniProtKB-KW"/>
</dbReference>
<feature type="compositionally biased region" description="Polar residues" evidence="15">
    <location>
        <begin position="813"/>
        <end position="827"/>
    </location>
</feature>
<keyword evidence="16" id="KW-0812">Transmembrane</keyword>
<keyword evidence="12" id="KW-0961">Cell wall biogenesis/degradation</keyword>
<dbReference type="Gene3D" id="3.40.710.10">
    <property type="entry name" value="DD-peptidase/beta-lactamase superfamily"/>
    <property type="match status" value="1"/>
</dbReference>
<evidence type="ECO:0000256" key="9">
    <source>
        <dbReference type="ARBA" id="ARBA00022984"/>
    </source>
</evidence>
<keyword evidence="8" id="KW-0133">Cell shape</keyword>
<evidence type="ECO:0000256" key="16">
    <source>
        <dbReference type="SAM" id="Phobius"/>
    </source>
</evidence>
<dbReference type="GO" id="GO:0009002">
    <property type="term" value="F:serine-type D-Ala-D-Ala carboxypeptidase activity"/>
    <property type="evidence" value="ECO:0007669"/>
    <property type="project" value="UniProtKB-EC"/>
</dbReference>
<dbReference type="AlphaFoldDB" id="A0A917RX98"/>
<feature type="region of interest" description="Disordered" evidence="15">
    <location>
        <begin position="807"/>
        <end position="828"/>
    </location>
</feature>
<protein>
    <submittedName>
        <fullName evidence="19">Membrane protein</fullName>
    </submittedName>
</protein>
<evidence type="ECO:0000256" key="6">
    <source>
        <dbReference type="ARBA" id="ARBA00022679"/>
    </source>
</evidence>
<dbReference type="GO" id="GO:0030288">
    <property type="term" value="C:outer membrane-bounded periplasmic space"/>
    <property type="evidence" value="ECO:0007669"/>
    <property type="project" value="TreeGrafter"/>
</dbReference>
<dbReference type="RefSeq" id="WP_188801130.1">
    <property type="nucleotide sequence ID" value="NZ_BMOK01000001.1"/>
</dbReference>
<evidence type="ECO:0000256" key="12">
    <source>
        <dbReference type="ARBA" id="ARBA00023316"/>
    </source>
</evidence>
<keyword evidence="11" id="KW-0511">Multifunctional enzyme</keyword>
<dbReference type="InterPro" id="IPR050396">
    <property type="entry name" value="Glycosyltr_51/Transpeptidase"/>
</dbReference>
<evidence type="ECO:0000256" key="3">
    <source>
        <dbReference type="ARBA" id="ARBA00022645"/>
    </source>
</evidence>
<comment type="subcellular location">
    <subcellularLocation>
        <location evidence="1">Cell membrane</location>
    </subcellularLocation>
</comment>
<evidence type="ECO:0000256" key="2">
    <source>
        <dbReference type="ARBA" id="ARBA00022475"/>
    </source>
</evidence>
<dbReference type="SUPFAM" id="SSF53955">
    <property type="entry name" value="Lysozyme-like"/>
    <property type="match status" value="1"/>
</dbReference>
<dbReference type="GO" id="GO:0009252">
    <property type="term" value="P:peptidoglycan biosynthetic process"/>
    <property type="evidence" value="ECO:0007669"/>
    <property type="project" value="UniProtKB-KW"/>
</dbReference>
<dbReference type="EMBL" id="BMOK01000001">
    <property type="protein sequence ID" value="GGL42375.1"/>
    <property type="molecule type" value="Genomic_DNA"/>
</dbReference>
<dbReference type="InterPro" id="IPR001264">
    <property type="entry name" value="Glyco_trans_51"/>
</dbReference>
<dbReference type="InterPro" id="IPR023346">
    <property type="entry name" value="Lysozyme-like_dom_sf"/>
</dbReference>
<sequence length="858" mass="94585">MTSYFNNFSQFFDRLAEKWAQSSAVRTFLSVENIVWNSFLIFLSVLFIGLFFAAGTVFGYFAELVHNQPVPSYKTLSQDINNYSESSVSYFAGNIPIGKMSSDLIRTKTSLKDVSPYLVHAVVATEDELFYQHHGVVPKAVIRASFEQLLNRPQVTGGSSITQQLVKNQILTSEVSFARKAKEILLAMRVEKFFSKNQILEAYLNIATFGRDTSGSNIAGVTAAAEGIFGVPADKLNIPQAAFIAGMPQDPFVYTPFTSQGNVKGDISAGVSRAHEVLQRMYDTGYISKKQLDESLNYDYRSHFAKPQKSTSADYPYLIKEVTSRSQTILAKLAAQQEGYNGDMLYNDYMDYQKVEYEYSRNLYGGKSPEEIAKLHGTSLSTLTSHYKLFSGLLQTAAQRLATGGYKIYTTISKPIYDNMQDVAQNYTGYSPDKIITVNNSKAGKSEQINDPMQVGSILIENQTGKIISFVGGRGFQQSEFNYATSVPRQNGSTMKPLLVYAPAMELGLIQPGSILPDLPYKRTVNGQLYQPTDYASTATNQVYHGFETARVALAQSDNLPAVSVFTRLSSATSQAPDYLKKMGITTLVGSDGYNVSAALGGVTQGITVEENTNAFTTFANNGQFVDAYMIDKIVDSNGNVVYRHESKPVRVFSPQTSYLMLDMMRDVLKYGTAARLPASLQFSADWAGKTGTSQDWRDSWLVATNPNVTLGVWNGYAHNEQMNPLTYSTQTRQLWAGFANSAYHIDPQLMAPAKRFTQPTGVVSQTFCGLTDERVTPMCQAAGFVKTDLMNVKYLPNQTIEALEPAFGSAPGSPNGQNNTPANPTGSFRIKPDFFSSRFPFTDLQAANPALLGKIQK</sequence>
<evidence type="ECO:0000259" key="17">
    <source>
        <dbReference type="Pfam" id="PF00905"/>
    </source>
</evidence>
<evidence type="ECO:0000256" key="13">
    <source>
        <dbReference type="ARBA" id="ARBA00034000"/>
    </source>
</evidence>
<reference evidence="19" key="2">
    <citation type="submission" date="2020-09" db="EMBL/GenBank/DDBJ databases">
        <authorList>
            <person name="Sun Q."/>
            <person name="Ohkuma M."/>
        </authorList>
    </citation>
    <scope>NUCLEOTIDE SEQUENCE</scope>
    <source>
        <strain evidence="19">JCM 15325</strain>
    </source>
</reference>
<dbReference type="GO" id="GO:0005886">
    <property type="term" value="C:plasma membrane"/>
    <property type="evidence" value="ECO:0007669"/>
    <property type="project" value="UniProtKB-SubCell"/>
</dbReference>
<feature type="transmembrane region" description="Helical" evidence="16">
    <location>
        <begin position="39"/>
        <end position="62"/>
    </location>
</feature>
<dbReference type="InterPro" id="IPR012338">
    <property type="entry name" value="Beta-lactam/transpept-like"/>
</dbReference>
<keyword evidence="3" id="KW-0121">Carboxypeptidase</keyword>
<keyword evidence="7" id="KW-0378">Hydrolase</keyword>
<gene>
    <name evidence="19" type="primary">pbp1b</name>
    <name evidence="19" type="ORF">GCM10007968_02850</name>
</gene>
<evidence type="ECO:0000256" key="4">
    <source>
        <dbReference type="ARBA" id="ARBA00022670"/>
    </source>
</evidence>
<dbReference type="Gene3D" id="1.10.3810.10">
    <property type="entry name" value="Biosynthetic peptidoglycan transglycosylase-like"/>
    <property type="match status" value="1"/>
</dbReference>
<dbReference type="Proteomes" id="UP000654670">
    <property type="component" value="Unassembled WGS sequence"/>
</dbReference>
<evidence type="ECO:0000256" key="7">
    <source>
        <dbReference type="ARBA" id="ARBA00022801"/>
    </source>
</evidence>
<keyword evidence="6" id="KW-0808">Transferase</keyword>
<dbReference type="GO" id="GO:0071555">
    <property type="term" value="P:cell wall organization"/>
    <property type="evidence" value="ECO:0007669"/>
    <property type="project" value="UniProtKB-KW"/>
</dbReference>
<dbReference type="InterPro" id="IPR001460">
    <property type="entry name" value="PCN-bd_Tpept"/>
</dbReference>
<dbReference type="SUPFAM" id="SSF56601">
    <property type="entry name" value="beta-lactamase/transpeptidase-like"/>
    <property type="match status" value="1"/>
</dbReference>
<keyword evidence="16" id="KW-1133">Transmembrane helix</keyword>
<accession>A0A917RX98</accession>
<keyword evidence="9" id="KW-0573">Peptidoglycan synthesis</keyword>
<dbReference type="Gene3D" id="3.90.1310.40">
    <property type="match status" value="1"/>
</dbReference>
<feature type="domain" description="Penicillin-binding protein transpeptidase" evidence="17">
    <location>
        <begin position="458"/>
        <end position="700"/>
    </location>
</feature>
<reference evidence="19" key="1">
    <citation type="journal article" date="2014" name="Int. J. Syst. Evol. Microbiol.">
        <title>Complete genome sequence of Corynebacterium casei LMG S-19264T (=DSM 44701T), isolated from a smear-ripened cheese.</title>
        <authorList>
            <consortium name="US DOE Joint Genome Institute (JGI-PGF)"/>
            <person name="Walter F."/>
            <person name="Albersmeier A."/>
            <person name="Kalinowski J."/>
            <person name="Ruckert C."/>
        </authorList>
    </citation>
    <scope>NUCLEOTIDE SEQUENCE</scope>
    <source>
        <strain evidence="19">JCM 15325</strain>
    </source>
</reference>
<evidence type="ECO:0000256" key="14">
    <source>
        <dbReference type="ARBA" id="ARBA00049902"/>
    </source>
</evidence>
<dbReference type="InterPro" id="IPR036950">
    <property type="entry name" value="PBP_transglycosylase"/>
</dbReference>
<keyword evidence="5" id="KW-0328">Glycosyltransferase</keyword>
<evidence type="ECO:0000259" key="18">
    <source>
        <dbReference type="Pfam" id="PF00912"/>
    </source>
</evidence>
<evidence type="ECO:0000313" key="19">
    <source>
        <dbReference type="EMBL" id="GGL42375.1"/>
    </source>
</evidence>
<dbReference type="PANTHER" id="PTHR32282:SF11">
    <property type="entry name" value="PENICILLIN-BINDING PROTEIN 1B"/>
    <property type="match status" value="1"/>
</dbReference>
<evidence type="ECO:0000256" key="8">
    <source>
        <dbReference type="ARBA" id="ARBA00022960"/>
    </source>
</evidence>
<evidence type="ECO:0000256" key="5">
    <source>
        <dbReference type="ARBA" id="ARBA00022676"/>
    </source>
</evidence>
<evidence type="ECO:0000256" key="1">
    <source>
        <dbReference type="ARBA" id="ARBA00004236"/>
    </source>
</evidence>
<dbReference type="Pfam" id="PF00912">
    <property type="entry name" value="Transgly"/>
    <property type="match status" value="1"/>
</dbReference>
<keyword evidence="4" id="KW-0645">Protease</keyword>
<dbReference type="PANTHER" id="PTHR32282">
    <property type="entry name" value="BINDING PROTEIN TRANSPEPTIDASE, PUTATIVE-RELATED"/>
    <property type="match status" value="1"/>
</dbReference>
<dbReference type="GO" id="GO:0006508">
    <property type="term" value="P:proteolysis"/>
    <property type="evidence" value="ECO:0007669"/>
    <property type="project" value="UniProtKB-KW"/>
</dbReference>
<comment type="catalytic activity">
    <reaction evidence="13">
        <text>Preferential cleavage: (Ac)2-L-Lys-D-Ala-|-D-Ala. Also transpeptidation of peptidyl-alanyl moieties that are N-acyl substituents of D-alanine.</text>
        <dbReference type="EC" id="3.4.16.4"/>
    </reaction>
</comment>
<keyword evidence="10 16" id="KW-0472">Membrane</keyword>